<gene>
    <name evidence="2" type="ORF">A2Z22_02810</name>
</gene>
<dbReference type="Proteomes" id="UP000177053">
    <property type="component" value="Unassembled WGS sequence"/>
</dbReference>
<organism evidence="2 3">
    <name type="scientific">Candidatus Woesebacteria bacterium RBG_16_34_12</name>
    <dbReference type="NCBI Taxonomy" id="1802480"/>
    <lineage>
        <taxon>Bacteria</taxon>
        <taxon>Candidatus Woeseibacteriota</taxon>
    </lineage>
</organism>
<accession>A0A1F7X6T9</accession>
<proteinExistence type="predicted"/>
<name>A0A1F7X6T9_9BACT</name>
<evidence type="ECO:0000313" key="3">
    <source>
        <dbReference type="Proteomes" id="UP000177053"/>
    </source>
</evidence>
<protein>
    <submittedName>
        <fullName evidence="2">Uncharacterized protein</fullName>
    </submittedName>
</protein>
<keyword evidence="1" id="KW-0812">Transmembrane</keyword>
<dbReference type="AlphaFoldDB" id="A0A1F7X6T9"/>
<keyword evidence="1" id="KW-0472">Membrane</keyword>
<evidence type="ECO:0000313" key="2">
    <source>
        <dbReference type="EMBL" id="OGM10792.1"/>
    </source>
</evidence>
<comment type="caution">
    <text evidence="2">The sequence shown here is derived from an EMBL/GenBank/DDBJ whole genome shotgun (WGS) entry which is preliminary data.</text>
</comment>
<sequence>MKRKIKIFSILFFIAVSIIIYLNLLPKLAYAQTPIPCPQIPGLQCDECYTLTPGYITLDSTLEQCDESGISYRINARLLQDFLYDAYLAIYRTSYNIEFQNNWREIVQTFGDNVIESMFDCELTGCHSGATFTFPIAFGSSNPQLYPGGLVYFYPTVNVVFRNEQYDNYFMCDVGTITVNDCVGNPCHCTFGQPIPPSGCTVPPLPTPICGSNGECLPTQICGDGSVCEISSQCHCNVNQAPGQCGGGGCPPTHYCYHNPISGQGDCIEDPENCHPCNDPPDQCGGDCNMLQRCVNGSCYFDIIYCDQYNRSGTPAPTYPPVRCDPIGNPPDSGVETAIGCIPVITETTQPFITWILRWSFGISGGISFILILYAGFQIITSAGNPRKLAASKELITAAIAGLLLLIFSVYVLDLLGVKILQLPGL</sequence>
<reference evidence="2 3" key="1">
    <citation type="journal article" date="2016" name="Nat. Commun.">
        <title>Thousands of microbial genomes shed light on interconnected biogeochemical processes in an aquifer system.</title>
        <authorList>
            <person name="Anantharaman K."/>
            <person name="Brown C.T."/>
            <person name="Hug L.A."/>
            <person name="Sharon I."/>
            <person name="Castelle C.J."/>
            <person name="Probst A.J."/>
            <person name="Thomas B.C."/>
            <person name="Singh A."/>
            <person name="Wilkins M.J."/>
            <person name="Karaoz U."/>
            <person name="Brodie E.L."/>
            <person name="Williams K.H."/>
            <person name="Hubbard S.S."/>
            <person name="Banfield J.F."/>
        </authorList>
    </citation>
    <scope>NUCLEOTIDE SEQUENCE [LARGE SCALE GENOMIC DNA]</scope>
</reference>
<feature type="transmembrane region" description="Helical" evidence="1">
    <location>
        <begin position="395"/>
        <end position="413"/>
    </location>
</feature>
<evidence type="ECO:0000256" key="1">
    <source>
        <dbReference type="SAM" id="Phobius"/>
    </source>
</evidence>
<feature type="transmembrane region" description="Helical" evidence="1">
    <location>
        <begin position="352"/>
        <end position="374"/>
    </location>
</feature>
<keyword evidence="1" id="KW-1133">Transmembrane helix</keyword>
<dbReference type="EMBL" id="MGFS01000028">
    <property type="protein sequence ID" value="OGM10792.1"/>
    <property type="molecule type" value="Genomic_DNA"/>
</dbReference>